<dbReference type="FunCoup" id="A0A448YLW7">
    <property type="interactions" value="310"/>
</dbReference>
<feature type="transmembrane region" description="Helical" evidence="6">
    <location>
        <begin position="284"/>
        <end position="306"/>
    </location>
</feature>
<feature type="transmembrane region" description="Helical" evidence="6">
    <location>
        <begin position="246"/>
        <end position="272"/>
    </location>
</feature>
<dbReference type="PANTHER" id="PTHR12822:SF2">
    <property type="entry name" value="PROTEIN YIPF"/>
    <property type="match status" value="1"/>
</dbReference>
<dbReference type="GO" id="GO:0000139">
    <property type="term" value="C:Golgi membrane"/>
    <property type="evidence" value="ECO:0007669"/>
    <property type="project" value="UniProtKB-SubCell"/>
</dbReference>
<evidence type="ECO:0000313" key="9">
    <source>
        <dbReference type="EMBL" id="VEU21934.1"/>
    </source>
</evidence>
<evidence type="ECO:0000256" key="1">
    <source>
        <dbReference type="ARBA" id="ARBA00004141"/>
    </source>
</evidence>
<sequence>MSYHNVDSSTSDPFDIDRDDDIMIQPDNEGQTYSSNETDQRQQQTIGQQAYIPDLMQDVTIDSGIGASGTIDSGSQNKVKKTYSGGPFSVNYYRRYFDLDTPEFFRNCWKSLNPFSRLENYEFQEVGDLYGTVWITATLIFLLFFCNSFADLITDWIQHDDEDKLHINYFGMLLSSINILYGYVIIVPLVLWVVLKFYMRVINLIPLTKLISIYAYANLLWIPAAFLSIFRGLLANHRRLDNILKWICIALGGILSGTSVFVKLVQYFNIIYANESPEERKRHIVVTMTLLALAHAGFSIAVKACFFGSV</sequence>
<name>A0A448YLW7_BRENA</name>
<evidence type="ECO:0000256" key="5">
    <source>
        <dbReference type="ARBA" id="ARBA00023136"/>
    </source>
</evidence>
<keyword evidence="5 6" id="KW-0472">Membrane</keyword>
<comment type="subcellular location">
    <subcellularLocation>
        <location evidence="6">Golgi apparatus membrane</location>
        <topology evidence="6">Multi-pass membrane protein</topology>
    </subcellularLocation>
    <subcellularLocation>
        <location evidence="1">Membrane</location>
        <topology evidence="1">Multi-pass membrane protein</topology>
    </subcellularLocation>
</comment>
<dbReference type="PANTHER" id="PTHR12822">
    <property type="entry name" value="PROTEIN YIPF"/>
    <property type="match status" value="1"/>
</dbReference>
<dbReference type="Pfam" id="PF04893">
    <property type="entry name" value="Yip1"/>
    <property type="match status" value="1"/>
</dbReference>
<reference evidence="9 10" key="1">
    <citation type="submission" date="2018-12" db="EMBL/GenBank/DDBJ databases">
        <authorList>
            <person name="Tiukova I."/>
            <person name="Dainat J."/>
        </authorList>
    </citation>
    <scope>NUCLEOTIDE SEQUENCE [LARGE SCALE GENOMIC DNA]</scope>
</reference>
<dbReference type="Proteomes" id="UP000290900">
    <property type="component" value="Unassembled WGS sequence"/>
</dbReference>
<dbReference type="STRING" id="13370.A0A448YLW7"/>
<dbReference type="AlphaFoldDB" id="A0A448YLW7"/>
<feature type="domain" description="Yip1" evidence="8">
    <location>
        <begin position="126"/>
        <end position="299"/>
    </location>
</feature>
<accession>A0A448YLW7</accession>
<evidence type="ECO:0000256" key="6">
    <source>
        <dbReference type="RuleBase" id="RU361264"/>
    </source>
</evidence>
<keyword evidence="4 6" id="KW-1133">Transmembrane helix</keyword>
<evidence type="ECO:0000313" key="10">
    <source>
        <dbReference type="Proteomes" id="UP000290900"/>
    </source>
</evidence>
<dbReference type="InterPro" id="IPR039765">
    <property type="entry name" value="Yip5/YIPF1/YIPF2"/>
</dbReference>
<keyword evidence="10" id="KW-1185">Reference proteome</keyword>
<feature type="region of interest" description="Disordered" evidence="7">
    <location>
        <begin position="1"/>
        <end position="45"/>
    </location>
</feature>
<feature type="transmembrane region" description="Helical" evidence="6">
    <location>
        <begin position="133"/>
        <end position="157"/>
    </location>
</feature>
<evidence type="ECO:0000256" key="4">
    <source>
        <dbReference type="ARBA" id="ARBA00022989"/>
    </source>
</evidence>
<feature type="transmembrane region" description="Helical" evidence="6">
    <location>
        <begin position="169"/>
        <end position="193"/>
    </location>
</feature>
<feature type="compositionally biased region" description="Polar residues" evidence="7">
    <location>
        <begin position="1"/>
        <end position="11"/>
    </location>
</feature>
<keyword evidence="3 6" id="KW-0812">Transmembrane</keyword>
<dbReference type="OrthoDB" id="10256463at2759"/>
<evidence type="ECO:0000256" key="7">
    <source>
        <dbReference type="SAM" id="MobiDB-lite"/>
    </source>
</evidence>
<feature type="compositionally biased region" description="Polar residues" evidence="7">
    <location>
        <begin position="28"/>
        <end position="37"/>
    </location>
</feature>
<feature type="transmembrane region" description="Helical" evidence="6">
    <location>
        <begin position="213"/>
        <end position="234"/>
    </location>
</feature>
<evidence type="ECO:0000256" key="2">
    <source>
        <dbReference type="ARBA" id="ARBA00010596"/>
    </source>
</evidence>
<gene>
    <name evidence="9" type="ORF">BRENAR_LOCUS2666</name>
</gene>
<proteinExistence type="inferred from homology"/>
<dbReference type="EMBL" id="CAACVR010000014">
    <property type="protein sequence ID" value="VEU21934.1"/>
    <property type="molecule type" value="Genomic_DNA"/>
</dbReference>
<dbReference type="InParanoid" id="A0A448YLW7"/>
<organism evidence="9 10">
    <name type="scientific">Brettanomyces naardenensis</name>
    <name type="common">Yeast</name>
    <dbReference type="NCBI Taxonomy" id="13370"/>
    <lineage>
        <taxon>Eukaryota</taxon>
        <taxon>Fungi</taxon>
        <taxon>Dikarya</taxon>
        <taxon>Ascomycota</taxon>
        <taxon>Saccharomycotina</taxon>
        <taxon>Pichiomycetes</taxon>
        <taxon>Pichiales</taxon>
        <taxon>Pichiaceae</taxon>
        <taxon>Brettanomyces</taxon>
    </lineage>
</organism>
<dbReference type="InterPro" id="IPR006977">
    <property type="entry name" value="Yip1_dom"/>
</dbReference>
<dbReference type="GO" id="GO:0016192">
    <property type="term" value="P:vesicle-mediated transport"/>
    <property type="evidence" value="ECO:0007669"/>
    <property type="project" value="InterPro"/>
</dbReference>
<protein>
    <recommendedName>
        <fullName evidence="6">Protein YIP</fullName>
    </recommendedName>
</protein>
<evidence type="ECO:0000256" key="3">
    <source>
        <dbReference type="ARBA" id="ARBA00022692"/>
    </source>
</evidence>
<evidence type="ECO:0000259" key="8">
    <source>
        <dbReference type="Pfam" id="PF04893"/>
    </source>
</evidence>
<comment type="similarity">
    <text evidence="2 6">Belongs to the YIP1 family.</text>
</comment>
<dbReference type="GO" id="GO:0031267">
    <property type="term" value="F:small GTPase binding"/>
    <property type="evidence" value="ECO:0007669"/>
    <property type="project" value="InterPro"/>
</dbReference>